<dbReference type="PANTHER" id="PTHR47383">
    <property type="entry name" value="OS03G0659800 PROTEIN"/>
    <property type="match status" value="1"/>
</dbReference>
<organism evidence="1 2">
    <name type="scientific">Coffea canephora</name>
    <name type="common">Robusta coffee</name>
    <dbReference type="NCBI Taxonomy" id="49390"/>
    <lineage>
        <taxon>Eukaryota</taxon>
        <taxon>Viridiplantae</taxon>
        <taxon>Streptophyta</taxon>
        <taxon>Embryophyta</taxon>
        <taxon>Tracheophyta</taxon>
        <taxon>Spermatophyta</taxon>
        <taxon>Magnoliopsida</taxon>
        <taxon>eudicotyledons</taxon>
        <taxon>Gunneridae</taxon>
        <taxon>Pentapetalae</taxon>
        <taxon>asterids</taxon>
        <taxon>lamiids</taxon>
        <taxon>Gentianales</taxon>
        <taxon>Rubiaceae</taxon>
        <taxon>Ixoroideae</taxon>
        <taxon>Gardenieae complex</taxon>
        <taxon>Bertiereae - Coffeeae clade</taxon>
        <taxon>Coffeeae</taxon>
        <taxon>Coffea</taxon>
    </lineage>
</organism>
<evidence type="ECO:0000313" key="2">
    <source>
        <dbReference type="Proteomes" id="UP000295252"/>
    </source>
</evidence>
<dbReference type="InParanoid" id="A0A068U1J7"/>
<keyword evidence="2" id="KW-1185">Reference proteome</keyword>
<proteinExistence type="predicted"/>
<protein>
    <submittedName>
        <fullName evidence="1">Uncharacterized protein</fullName>
    </submittedName>
</protein>
<dbReference type="Gramene" id="CDP02162">
    <property type="protein sequence ID" value="CDP02162"/>
    <property type="gene ID" value="GSCOC_T00039469001"/>
</dbReference>
<accession>A0A068U1J7</accession>
<dbReference type="EMBL" id="HG739092">
    <property type="protein sequence ID" value="CDP02162.1"/>
    <property type="molecule type" value="Genomic_DNA"/>
</dbReference>
<dbReference type="InterPro" id="IPR058936">
    <property type="entry name" value="At4g15545-like"/>
</dbReference>
<dbReference type="STRING" id="49390.A0A068U1J7"/>
<reference evidence="2" key="1">
    <citation type="journal article" date="2014" name="Science">
        <title>The coffee genome provides insight into the convergent evolution of caffeine biosynthesis.</title>
        <authorList>
            <person name="Denoeud F."/>
            <person name="Carretero-Paulet L."/>
            <person name="Dereeper A."/>
            <person name="Droc G."/>
            <person name="Guyot R."/>
            <person name="Pietrella M."/>
            <person name="Zheng C."/>
            <person name="Alberti A."/>
            <person name="Anthony F."/>
            <person name="Aprea G."/>
            <person name="Aury J.M."/>
            <person name="Bento P."/>
            <person name="Bernard M."/>
            <person name="Bocs S."/>
            <person name="Campa C."/>
            <person name="Cenci A."/>
            <person name="Combes M.C."/>
            <person name="Crouzillat D."/>
            <person name="Da Silva C."/>
            <person name="Daddiego L."/>
            <person name="De Bellis F."/>
            <person name="Dussert S."/>
            <person name="Garsmeur O."/>
            <person name="Gayraud T."/>
            <person name="Guignon V."/>
            <person name="Jahn K."/>
            <person name="Jamilloux V."/>
            <person name="Joet T."/>
            <person name="Labadie K."/>
            <person name="Lan T."/>
            <person name="Leclercq J."/>
            <person name="Lepelley M."/>
            <person name="Leroy T."/>
            <person name="Li L.T."/>
            <person name="Librado P."/>
            <person name="Lopez L."/>
            <person name="Munoz A."/>
            <person name="Noel B."/>
            <person name="Pallavicini A."/>
            <person name="Perrotta G."/>
            <person name="Poncet V."/>
            <person name="Pot D."/>
            <person name="Priyono X."/>
            <person name="Rigoreau M."/>
            <person name="Rouard M."/>
            <person name="Rozas J."/>
            <person name="Tranchant-Dubreuil C."/>
            <person name="VanBuren R."/>
            <person name="Zhang Q."/>
            <person name="Andrade A.C."/>
            <person name="Argout X."/>
            <person name="Bertrand B."/>
            <person name="de Kochko A."/>
            <person name="Graziosi G."/>
            <person name="Henry R.J."/>
            <person name="Jayarama X."/>
            <person name="Ming R."/>
            <person name="Nagai C."/>
            <person name="Rounsley S."/>
            <person name="Sankoff D."/>
            <person name="Giuliano G."/>
            <person name="Albert V.A."/>
            <person name="Wincker P."/>
            <person name="Lashermes P."/>
        </authorList>
    </citation>
    <scope>NUCLEOTIDE SEQUENCE [LARGE SCALE GENOMIC DNA]</scope>
    <source>
        <strain evidence="2">cv. DH200-94</strain>
    </source>
</reference>
<evidence type="ECO:0000313" key="1">
    <source>
        <dbReference type="EMBL" id="CDP02162.1"/>
    </source>
</evidence>
<dbReference type="Proteomes" id="UP000295252">
    <property type="component" value="Chromosome IX"/>
</dbReference>
<sequence>MLWNLVQKFVELSSSAKTIVFLPPKEVPSSLWVAAVQILCGSFGSPPPPSLCCTQNHLHYSLESEASVLRHKLTEKDAIIADLQSQLQSLDAPFSDASDKLTLADQEKDKLLKENETLLNIVKKLNRDVAKAIDSI</sequence>
<gene>
    <name evidence="1" type="ORF">GSCOC_T00039469001</name>
</gene>
<dbReference type="OrthoDB" id="5599468at2759"/>
<dbReference type="AlphaFoldDB" id="A0A068U1J7"/>
<name>A0A068U1J7_COFCA</name>
<dbReference type="PANTHER" id="PTHR47383:SF3">
    <property type="entry name" value="WAT1-RELATED PROTEIN"/>
    <property type="match status" value="1"/>
</dbReference>
<dbReference type="PhylomeDB" id="A0A068U1J7"/>